<evidence type="ECO:0000313" key="1">
    <source>
        <dbReference type="EMBL" id="ABB55311.1"/>
    </source>
</evidence>
<gene>
    <name evidence="1" type="ORF">12.t00020</name>
</gene>
<sequence length="168" mass="19124">MDLIPKLLDAQVTRPTNEADALDFFWGKDKPDVGEEEFYILSPKPEEEEFYILSPVVKETQSRICTLRIREGKTKSGISTLRIEKIQEGLTKWEFEVTLAIGSDRVIPKNTPYSILLGTFHYMNHPPPASFTKRHYDDNFNQGLDAILESEVSLGGMKNPPMEGFENS</sequence>
<reference evidence="1" key="1">
    <citation type="submission" date="2006-04" db="EMBL/GenBank/DDBJ databases">
        <title>Comparative Sequence and Genetic Analyses of the Asparagus, Onion, and Rice Genomes Reveal Similar Structures, But No Microsynteny.</title>
        <authorList>
            <person name="Jernej J."/>
            <person name="Suzuki G."/>
            <person name="McCallum J."/>
            <person name="Cheung F."/>
            <person name="Arbogast T."/>
            <person name="Tallon L.J."/>
            <person name="Smith S."/>
            <person name="Utterback T."/>
            <person name="Havey M.J."/>
            <person name="Town C.D."/>
        </authorList>
    </citation>
    <scope>NUCLEOTIDE SEQUENCE</scope>
</reference>
<organism evidence="1">
    <name type="scientific">Asparagus officinalis</name>
    <name type="common">Garden asparagus</name>
    <dbReference type="NCBI Taxonomy" id="4686"/>
    <lineage>
        <taxon>Eukaryota</taxon>
        <taxon>Viridiplantae</taxon>
        <taxon>Streptophyta</taxon>
        <taxon>Embryophyta</taxon>
        <taxon>Tracheophyta</taxon>
        <taxon>Spermatophyta</taxon>
        <taxon>Magnoliopsida</taxon>
        <taxon>Liliopsida</taxon>
        <taxon>Asparagales</taxon>
        <taxon>Asparagaceae</taxon>
        <taxon>Asparagoideae</taxon>
        <taxon>Asparagus</taxon>
    </lineage>
</organism>
<protein>
    <submittedName>
        <fullName evidence="1">Uncharacterized protein</fullName>
    </submittedName>
</protein>
<dbReference type="AlphaFoldDB" id="Q2XNW1"/>
<accession>Q2XNW1</accession>
<proteinExistence type="predicted"/>
<name>Q2XNW1_ASPOF</name>
<dbReference type="EMBL" id="AC183409">
    <property type="protein sequence ID" value="ABB55311.1"/>
    <property type="molecule type" value="Genomic_DNA"/>
</dbReference>